<dbReference type="Pfam" id="PF12833">
    <property type="entry name" value="HTH_18"/>
    <property type="match status" value="1"/>
</dbReference>
<dbReference type="InterPro" id="IPR009057">
    <property type="entry name" value="Homeodomain-like_sf"/>
</dbReference>
<dbReference type="OrthoDB" id="6283866at2"/>
<feature type="transmembrane region" description="Helical" evidence="4">
    <location>
        <begin position="64"/>
        <end position="83"/>
    </location>
</feature>
<keyword evidence="4" id="KW-0472">Membrane</keyword>
<keyword evidence="4" id="KW-1133">Transmembrane helix</keyword>
<accession>A0A1T4LZQ8</accession>
<dbReference type="STRING" id="413434.SAMN04488132_10382"/>
<organism evidence="6 7">
    <name type="scientific">Sediminibacterium ginsengisoli</name>
    <dbReference type="NCBI Taxonomy" id="413434"/>
    <lineage>
        <taxon>Bacteria</taxon>
        <taxon>Pseudomonadati</taxon>
        <taxon>Bacteroidota</taxon>
        <taxon>Chitinophagia</taxon>
        <taxon>Chitinophagales</taxon>
        <taxon>Chitinophagaceae</taxon>
        <taxon>Sediminibacterium</taxon>
    </lineage>
</organism>
<dbReference type="AlphaFoldDB" id="A0A1T4LZQ8"/>
<name>A0A1T4LZQ8_9BACT</name>
<dbReference type="SMART" id="SM00342">
    <property type="entry name" value="HTH_ARAC"/>
    <property type="match status" value="1"/>
</dbReference>
<keyword evidence="2" id="KW-0238">DNA-binding</keyword>
<gene>
    <name evidence="6" type="ORF">SAMN04488132_10382</name>
</gene>
<dbReference type="PROSITE" id="PS00041">
    <property type="entry name" value="HTH_ARAC_FAMILY_1"/>
    <property type="match status" value="1"/>
</dbReference>
<feature type="transmembrane region" description="Helical" evidence="4">
    <location>
        <begin position="126"/>
        <end position="149"/>
    </location>
</feature>
<evidence type="ECO:0000256" key="4">
    <source>
        <dbReference type="SAM" id="Phobius"/>
    </source>
</evidence>
<keyword evidence="1" id="KW-0805">Transcription regulation</keyword>
<dbReference type="Gene3D" id="1.10.10.60">
    <property type="entry name" value="Homeodomain-like"/>
    <property type="match status" value="2"/>
</dbReference>
<dbReference type="RefSeq" id="WP_078830587.1">
    <property type="nucleotide sequence ID" value="NZ_FUWH01000003.1"/>
</dbReference>
<reference evidence="6 7" key="1">
    <citation type="submission" date="2017-02" db="EMBL/GenBank/DDBJ databases">
        <authorList>
            <person name="Peterson S.W."/>
        </authorList>
    </citation>
    <scope>NUCLEOTIDE SEQUENCE [LARGE SCALE GENOMIC DNA]</scope>
    <source>
        <strain evidence="6 7">DSM 22335</strain>
    </source>
</reference>
<dbReference type="SUPFAM" id="SSF46689">
    <property type="entry name" value="Homeodomain-like"/>
    <property type="match status" value="1"/>
</dbReference>
<dbReference type="PANTHER" id="PTHR43280">
    <property type="entry name" value="ARAC-FAMILY TRANSCRIPTIONAL REGULATOR"/>
    <property type="match status" value="1"/>
</dbReference>
<protein>
    <submittedName>
        <fullName evidence="6">Helix-turn-helix domain-containing protein</fullName>
    </submittedName>
</protein>
<keyword evidence="3" id="KW-0804">Transcription</keyword>
<feature type="transmembrane region" description="Helical" evidence="4">
    <location>
        <begin position="6"/>
        <end position="27"/>
    </location>
</feature>
<dbReference type="PANTHER" id="PTHR43280:SF29">
    <property type="entry name" value="ARAC-FAMILY TRANSCRIPTIONAL REGULATOR"/>
    <property type="match status" value="1"/>
</dbReference>
<dbReference type="InterPro" id="IPR018062">
    <property type="entry name" value="HTH_AraC-typ_CS"/>
</dbReference>
<dbReference type="PROSITE" id="PS01124">
    <property type="entry name" value="HTH_ARAC_FAMILY_2"/>
    <property type="match status" value="1"/>
</dbReference>
<evidence type="ECO:0000256" key="1">
    <source>
        <dbReference type="ARBA" id="ARBA00023015"/>
    </source>
</evidence>
<dbReference type="Proteomes" id="UP000190888">
    <property type="component" value="Unassembled WGS sequence"/>
</dbReference>
<dbReference type="GO" id="GO:0043565">
    <property type="term" value="F:sequence-specific DNA binding"/>
    <property type="evidence" value="ECO:0007669"/>
    <property type="project" value="InterPro"/>
</dbReference>
<keyword evidence="7" id="KW-1185">Reference proteome</keyword>
<evidence type="ECO:0000313" key="6">
    <source>
        <dbReference type="EMBL" id="SJZ60213.1"/>
    </source>
</evidence>
<feature type="transmembrane region" description="Helical" evidence="4">
    <location>
        <begin position="169"/>
        <end position="190"/>
    </location>
</feature>
<evidence type="ECO:0000256" key="2">
    <source>
        <dbReference type="ARBA" id="ARBA00023125"/>
    </source>
</evidence>
<feature type="domain" description="HTH araC/xylS-type" evidence="5">
    <location>
        <begin position="243"/>
        <end position="349"/>
    </location>
</feature>
<dbReference type="GO" id="GO:0003700">
    <property type="term" value="F:DNA-binding transcription factor activity"/>
    <property type="evidence" value="ECO:0007669"/>
    <property type="project" value="InterPro"/>
</dbReference>
<feature type="transmembrane region" description="Helical" evidence="4">
    <location>
        <begin position="39"/>
        <end position="58"/>
    </location>
</feature>
<proteinExistence type="predicted"/>
<feature type="transmembrane region" description="Helical" evidence="4">
    <location>
        <begin position="103"/>
        <end position="120"/>
    </location>
</feature>
<evidence type="ECO:0000256" key="3">
    <source>
        <dbReference type="ARBA" id="ARBA00023163"/>
    </source>
</evidence>
<feature type="transmembrane region" description="Helical" evidence="4">
    <location>
        <begin position="196"/>
        <end position="218"/>
    </location>
</feature>
<sequence>MDGKYLLFFIGAIGAFNGLVLAVYFLFLSKRKTIPGFYLGILLAALSLRIGKAVLVYFNSNLPVIYLQVGLSACLMIGPALFFFAESSVKPAPQHSKRARWQLSLWLGAAVLFGLVFPYATHRALWGLYIIRFIYAVWIIYVVAAGVMLRSLFGRLRSTSNPLRSAEKWLLGIYGSNVLICFSFVIALLFRDICETYYGGAVIFSIVLYSMIFIRLYFNQAAGDFYLLPAKTTPKKMPGANMEAMLQSLGQLMQQKELYKNANLTVSELARHMNIPSHQLSQLLNEGLNKNFTSYVNGFRIGKACDMITEGHPYSLESIGYEVGFNSKSTFYTAFKKITGTTPNLYKENMLSEKDHSLSIS</sequence>
<dbReference type="EMBL" id="FUWH01000003">
    <property type="protein sequence ID" value="SJZ60213.1"/>
    <property type="molecule type" value="Genomic_DNA"/>
</dbReference>
<evidence type="ECO:0000259" key="5">
    <source>
        <dbReference type="PROSITE" id="PS01124"/>
    </source>
</evidence>
<evidence type="ECO:0000313" key="7">
    <source>
        <dbReference type="Proteomes" id="UP000190888"/>
    </source>
</evidence>
<dbReference type="InterPro" id="IPR018060">
    <property type="entry name" value="HTH_AraC"/>
</dbReference>
<keyword evidence="4" id="KW-0812">Transmembrane</keyword>